<protein>
    <submittedName>
        <fullName evidence="1">Uncharacterized protein</fullName>
    </submittedName>
</protein>
<accession>A0A6S7L3Z1</accession>
<dbReference type="EMBL" id="CACRXK020019977">
    <property type="protein sequence ID" value="CAB4034273.1"/>
    <property type="molecule type" value="Genomic_DNA"/>
</dbReference>
<reference evidence="1" key="1">
    <citation type="submission" date="2020-04" db="EMBL/GenBank/DDBJ databases">
        <authorList>
            <person name="Alioto T."/>
            <person name="Alioto T."/>
            <person name="Gomez Garrido J."/>
        </authorList>
    </citation>
    <scope>NUCLEOTIDE SEQUENCE</scope>
    <source>
        <strain evidence="1">A484AB</strain>
    </source>
</reference>
<organism evidence="1 2">
    <name type="scientific">Paramuricea clavata</name>
    <name type="common">Red gorgonian</name>
    <name type="synonym">Violescent sea-whip</name>
    <dbReference type="NCBI Taxonomy" id="317549"/>
    <lineage>
        <taxon>Eukaryota</taxon>
        <taxon>Metazoa</taxon>
        <taxon>Cnidaria</taxon>
        <taxon>Anthozoa</taxon>
        <taxon>Octocorallia</taxon>
        <taxon>Malacalcyonacea</taxon>
        <taxon>Plexauridae</taxon>
        <taxon>Paramuricea</taxon>
    </lineage>
</organism>
<evidence type="ECO:0000313" key="2">
    <source>
        <dbReference type="Proteomes" id="UP001152795"/>
    </source>
</evidence>
<proteinExistence type="predicted"/>
<evidence type="ECO:0000313" key="1">
    <source>
        <dbReference type="EMBL" id="CAB4034273.1"/>
    </source>
</evidence>
<comment type="caution">
    <text evidence="1">The sequence shown here is derived from an EMBL/GenBank/DDBJ whole genome shotgun (WGS) entry which is preliminary data.</text>
</comment>
<gene>
    <name evidence="1" type="ORF">PACLA_8A051860</name>
</gene>
<dbReference type="AlphaFoldDB" id="A0A6S7L3Z1"/>
<dbReference type="OrthoDB" id="5980153at2759"/>
<name>A0A6S7L3Z1_PARCT</name>
<sequence>MVICLIHPHTCGFAKTAAWQITRAVTTKVKRSENETPKSHHTRVVQEIYNWFSSMFSSTGSRFAVDFKSFNRKLPELRKKFSTWNSRKAQEPEQYLEAFSTDTWDKLSLQAKDEHSLMNCRGCFHKYSAVQSFFPVAAKQFLN</sequence>
<dbReference type="Proteomes" id="UP001152795">
    <property type="component" value="Unassembled WGS sequence"/>
</dbReference>
<keyword evidence="2" id="KW-1185">Reference proteome</keyword>